<dbReference type="EMBL" id="PGFJ01000001">
    <property type="protein sequence ID" value="PJJ84867.1"/>
    <property type="molecule type" value="Genomic_DNA"/>
</dbReference>
<evidence type="ECO:0000259" key="2">
    <source>
        <dbReference type="Pfam" id="PF12969"/>
    </source>
</evidence>
<keyword evidence="4" id="KW-1185">Reference proteome</keyword>
<feature type="domain" description="DUF3857" evidence="2">
    <location>
        <begin position="56"/>
        <end position="215"/>
    </location>
</feature>
<dbReference type="AlphaFoldDB" id="A0A2H9VVM4"/>
<name>A0A2H9VVM4_9SPHI</name>
<feature type="signal peptide" evidence="1">
    <location>
        <begin position="1"/>
        <end position="19"/>
    </location>
</feature>
<dbReference type="Gene3D" id="2.60.40.3140">
    <property type="match status" value="1"/>
</dbReference>
<dbReference type="InterPro" id="IPR024618">
    <property type="entry name" value="DUF3857"/>
</dbReference>
<dbReference type="Pfam" id="PF12969">
    <property type="entry name" value="DUF3857"/>
    <property type="match status" value="1"/>
</dbReference>
<keyword evidence="1" id="KW-0732">Signal</keyword>
<dbReference type="InterPro" id="IPR038765">
    <property type="entry name" value="Papain-like_cys_pep_sf"/>
</dbReference>
<organism evidence="3 4">
    <name type="scientific">Mucilaginibacter auburnensis</name>
    <dbReference type="NCBI Taxonomy" id="1457233"/>
    <lineage>
        <taxon>Bacteria</taxon>
        <taxon>Pseudomonadati</taxon>
        <taxon>Bacteroidota</taxon>
        <taxon>Sphingobacteriia</taxon>
        <taxon>Sphingobacteriales</taxon>
        <taxon>Sphingobacteriaceae</taxon>
        <taxon>Mucilaginibacter</taxon>
    </lineage>
</organism>
<evidence type="ECO:0000313" key="4">
    <source>
        <dbReference type="Proteomes" id="UP000242687"/>
    </source>
</evidence>
<feature type="chain" id="PRO_5014156849" evidence="1">
    <location>
        <begin position="20"/>
        <end position="637"/>
    </location>
</feature>
<dbReference type="Gene3D" id="2.60.120.1130">
    <property type="match status" value="1"/>
</dbReference>
<dbReference type="SUPFAM" id="SSF54001">
    <property type="entry name" value="Cysteine proteinases"/>
    <property type="match status" value="1"/>
</dbReference>
<dbReference type="OrthoDB" id="8595007at2"/>
<accession>A0A2H9VVM4</accession>
<dbReference type="RefSeq" id="WP_100341040.1">
    <property type="nucleotide sequence ID" value="NZ_PGFJ01000001.1"/>
</dbReference>
<comment type="caution">
    <text evidence="3">The sequence shown here is derived from an EMBL/GenBank/DDBJ whole genome shotgun (WGS) entry which is preliminary data.</text>
</comment>
<protein>
    <submittedName>
        <fullName evidence="3">Uncharacterized protein DUF3857</fullName>
    </submittedName>
</protein>
<evidence type="ECO:0000313" key="3">
    <source>
        <dbReference type="EMBL" id="PJJ84867.1"/>
    </source>
</evidence>
<reference evidence="3 4" key="1">
    <citation type="submission" date="2017-11" db="EMBL/GenBank/DDBJ databases">
        <title>Genomic Encyclopedia of Archaeal and Bacterial Type Strains, Phase II (KMG-II): From Individual Species to Whole Genera.</title>
        <authorList>
            <person name="Goeker M."/>
        </authorList>
    </citation>
    <scope>NUCLEOTIDE SEQUENCE [LARGE SCALE GENOMIC DNA]</scope>
    <source>
        <strain evidence="3 4">DSM 28175</strain>
    </source>
</reference>
<evidence type="ECO:0000256" key="1">
    <source>
        <dbReference type="SAM" id="SignalP"/>
    </source>
</evidence>
<sequence>MRRFFLLSVFCFFFLTTYGQDVYTASTIPKEMLPYASAVVREEIVTTDIKAVDNVIYNVRRTITILNNNGDDEAEITIFHDKANSIKDIRGVVYDEFGKQISKFSTGNFQDRSAVSNYSLFEDSRIKYYQPQAVAYPYTISYEYEVRSKQSLNLHDWQPVQSTGVAVQKSSFTVIARSDFKITYKESNLTDAVTITSGEGGAKVYNWKASNIKAMRSEPYSPDPDLYRPGVKIALEKFSYGGISGTYANWSDLGKWNYDKLINGRQNLSPETIGAVKTLIAGVTDPKEKARRIYDYMQRKTHYVSIQIGIGGYQPMLASDVDRLNYGDCKALVNYMQALLKVADIESWYCAVAAGYSYKTSLLPDFASMGQANHVILCIPFANDTTWLECTSQKIPFGFLSNFTDDRNVLACTPQGGKLLHTPKYNSIANLQVRTAAFKIEGEGELSGSIETSFSGTQYENREELMEKSETERLKLVPRIYAINNLAVNKYGLTQSKTDKPLTKEVLSFSAPSYASTVEDKLIFLINAINRTGRAPAELRTRLTNLYINDGYADEDEIVYTLPADNYRSEKMPLNVSITRPFGSYNATMELKGQQLVYHRKITLLAGTYDKALYNDFVDFYRRVADADAYSAVLSKK</sequence>
<dbReference type="Proteomes" id="UP000242687">
    <property type="component" value="Unassembled WGS sequence"/>
</dbReference>
<proteinExistence type="predicted"/>
<dbReference type="Gene3D" id="3.10.620.30">
    <property type="match status" value="1"/>
</dbReference>
<gene>
    <name evidence="3" type="ORF">CLV57_1889</name>
</gene>